<dbReference type="EMBL" id="JBBKTW010000013">
    <property type="protein sequence ID" value="MEN2991731.1"/>
    <property type="molecule type" value="Genomic_DNA"/>
</dbReference>
<name>A0ABU9YSX4_9PROT</name>
<proteinExistence type="predicted"/>
<keyword evidence="1" id="KW-0472">Membrane</keyword>
<keyword evidence="1" id="KW-0812">Transmembrane</keyword>
<keyword evidence="1" id="KW-1133">Transmembrane helix</keyword>
<feature type="transmembrane region" description="Helical" evidence="1">
    <location>
        <begin position="55"/>
        <end position="74"/>
    </location>
</feature>
<accession>A0ABU9YSX4</accession>
<evidence type="ECO:0000313" key="2">
    <source>
        <dbReference type="EMBL" id="MEN2991731.1"/>
    </source>
</evidence>
<sequence length="98" mass="10049">MTPPACLAVRKVGLRIRGMSDRKPIGPDGLSIVIGALLTLAGVVGLYMAGHAADIGIRIFGIGLGILAIVYIVGEINRHFASVETDGEGSIPADGPDL</sequence>
<gene>
    <name evidence="2" type="ORF">WG926_25690</name>
</gene>
<dbReference type="Proteomes" id="UP001413721">
    <property type="component" value="Unassembled WGS sequence"/>
</dbReference>
<feature type="transmembrane region" description="Helical" evidence="1">
    <location>
        <begin position="29"/>
        <end position="49"/>
    </location>
</feature>
<comment type="caution">
    <text evidence="2">The sequence shown here is derived from an EMBL/GenBank/DDBJ whole genome shotgun (WGS) entry which is preliminary data.</text>
</comment>
<reference evidence="2 3" key="1">
    <citation type="submission" date="2024-03" db="EMBL/GenBank/DDBJ databases">
        <title>High-quality draft genome sequencing of Tistrella sp. BH-R2-4.</title>
        <authorList>
            <person name="Dong C."/>
        </authorList>
    </citation>
    <scope>NUCLEOTIDE SEQUENCE [LARGE SCALE GENOMIC DNA]</scope>
    <source>
        <strain evidence="2 3">BH-R2-4</strain>
    </source>
</reference>
<keyword evidence="3" id="KW-1185">Reference proteome</keyword>
<protein>
    <submittedName>
        <fullName evidence="2">Uncharacterized protein</fullName>
    </submittedName>
</protein>
<evidence type="ECO:0000256" key="1">
    <source>
        <dbReference type="SAM" id="Phobius"/>
    </source>
</evidence>
<dbReference type="RefSeq" id="WP_229708138.1">
    <property type="nucleotide sequence ID" value="NZ_JBBKTW010000013.1"/>
</dbReference>
<organism evidence="2 3">
    <name type="scientific">Tistrella arctica</name>
    <dbReference type="NCBI Taxonomy" id="3133430"/>
    <lineage>
        <taxon>Bacteria</taxon>
        <taxon>Pseudomonadati</taxon>
        <taxon>Pseudomonadota</taxon>
        <taxon>Alphaproteobacteria</taxon>
        <taxon>Geminicoccales</taxon>
        <taxon>Geminicoccaceae</taxon>
        <taxon>Tistrella</taxon>
    </lineage>
</organism>
<evidence type="ECO:0000313" key="3">
    <source>
        <dbReference type="Proteomes" id="UP001413721"/>
    </source>
</evidence>